<organism evidence="8 9">
    <name type="scientific">Paenibacillus eucommiae</name>
    <dbReference type="NCBI Taxonomy" id="1355755"/>
    <lineage>
        <taxon>Bacteria</taxon>
        <taxon>Bacillati</taxon>
        <taxon>Bacillota</taxon>
        <taxon>Bacilli</taxon>
        <taxon>Bacillales</taxon>
        <taxon>Paenibacillaceae</taxon>
        <taxon>Paenibacillus</taxon>
    </lineage>
</organism>
<gene>
    <name evidence="8" type="ORF">J2Z66_000163</name>
</gene>
<evidence type="ECO:0000256" key="3">
    <source>
        <dbReference type="ARBA" id="ARBA00023136"/>
    </source>
</evidence>
<evidence type="ECO:0000256" key="1">
    <source>
        <dbReference type="ARBA" id="ARBA00022475"/>
    </source>
</evidence>
<evidence type="ECO:0000256" key="2">
    <source>
        <dbReference type="ARBA" id="ARBA00022729"/>
    </source>
</evidence>
<evidence type="ECO:0000256" key="6">
    <source>
        <dbReference type="SAM" id="MobiDB-lite"/>
    </source>
</evidence>
<evidence type="ECO:0000256" key="4">
    <source>
        <dbReference type="ARBA" id="ARBA00023139"/>
    </source>
</evidence>
<dbReference type="PANTHER" id="PTHR43649:SF33">
    <property type="entry name" value="POLYGALACTURONAN_RHAMNOGALACTURONAN-BINDING PROTEIN YTCQ"/>
    <property type="match status" value="1"/>
</dbReference>
<feature type="chain" id="PRO_5046503329" evidence="7">
    <location>
        <begin position="28"/>
        <end position="537"/>
    </location>
</feature>
<keyword evidence="2 7" id="KW-0732">Signal</keyword>
<dbReference type="Gene3D" id="3.40.190.10">
    <property type="entry name" value="Periplasmic binding protein-like II"/>
    <property type="match status" value="2"/>
</dbReference>
<name>A0ABS4ILX0_9BACL</name>
<evidence type="ECO:0000256" key="7">
    <source>
        <dbReference type="SAM" id="SignalP"/>
    </source>
</evidence>
<keyword evidence="4" id="KW-0564">Palmitate</keyword>
<dbReference type="RefSeq" id="WP_209968640.1">
    <property type="nucleotide sequence ID" value="NZ_JAGGLB010000001.1"/>
</dbReference>
<dbReference type="Pfam" id="PF01547">
    <property type="entry name" value="SBP_bac_1"/>
    <property type="match status" value="1"/>
</dbReference>
<evidence type="ECO:0000313" key="8">
    <source>
        <dbReference type="EMBL" id="MBP1988568.1"/>
    </source>
</evidence>
<feature type="region of interest" description="Disordered" evidence="6">
    <location>
        <begin position="30"/>
        <end position="52"/>
    </location>
</feature>
<dbReference type="SUPFAM" id="SSF53850">
    <property type="entry name" value="Periplasmic binding protein-like II"/>
    <property type="match status" value="1"/>
</dbReference>
<keyword evidence="3" id="KW-0472">Membrane</keyword>
<sequence>MTRRTPIIRLSVFMLAMFILLAGCSTAKNPGDNASSSPGSSTKPTAGQSAEPAEISIFTIDSPYVKKNYDQDLPVFKEIEKNLNVKLKWQLMPSAGFEDALKIKLSAGADMPDIFATWQQSPEELGKNGAVVALSDYFDTTMPNTKKAIESNPVLKAAVTSPDGKVYFLPSVNQPPKMGWLIRQDWLDTLNLKVPETMDEFYEVLKAFRDLDPNGNKKKDEVPAAFNYVNYVWFYLMHAYGINTAQPWDYLGQDENGQFYTYLTRPEFKETMAFASKLYTEKLMNQDILNVSAEGYQKLITDNRTGVIFDALGPDYLNKIKEANPGLDAKWTVMLPLKGPRGDRGMRSYSGLDGEFFVSKNSKNVEAATRFIDYIFADPEGSSLVNWGIKGMSYEEEGGVKQSTDFVLNNPEGLTPSDVLLSLGVQPVLPKIIDPSAHEKISEIQLKDHPWITEGIKRYEEAGVIRDPEKRYRFTSEESGQIKDIHTQLETYISETLAKILVGNKPIDEFDSFVKTLNDKGIDKMVEIYQKVDARSK</sequence>
<keyword evidence="5" id="KW-0449">Lipoprotein</keyword>
<keyword evidence="9" id="KW-1185">Reference proteome</keyword>
<keyword evidence="1" id="KW-1003">Cell membrane</keyword>
<proteinExistence type="predicted"/>
<dbReference type="PANTHER" id="PTHR43649">
    <property type="entry name" value="ARABINOSE-BINDING PROTEIN-RELATED"/>
    <property type="match status" value="1"/>
</dbReference>
<protein>
    <submittedName>
        <fullName evidence="8">Aldouronate transport system substrate-binding protein</fullName>
    </submittedName>
</protein>
<dbReference type="Proteomes" id="UP001519287">
    <property type="component" value="Unassembled WGS sequence"/>
</dbReference>
<dbReference type="EMBL" id="JAGGLB010000001">
    <property type="protein sequence ID" value="MBP1988568.1"/>
    <property type="molecule type" value="Genomic_DNA"/>
</dbReference>
<reference evidence="8 9" key="1">
    <citation type="submission" date="2021-03" db="EMBL/GenBank/DDBJ databases">
        <title>Genomic Encyclopedia of Type Strains, Phase IV (KMG-IV): sequencing the most valuable type-strain genomes for metagenomic binning, comparative biology and taxonomic classification.</title>
        <authorList>
            <person name="Goeker M."/>
        </authorList>
    </citation>
    <scope>NUCLEOTIDE SEQUENCE [LARGE SCALE GENOMIC DNA]</scope>
    <source>
        <strain evidence="8 9">DSM 26048</strain>
    </source>
</reference>
<dbReference type="InterPro" id="IPR006059">
    <property type="entry name" value="SBP"/>
</dbReference>
<feature type="signal peptide" evidence="7">
    <location>
        <begin position="1"/>
        <end position="27"/>
    </location>
</feature>
<evidence type="ECO:0000313" key="9">
    <source>
        <dbReference type="Proteomes" id="UP001519287"/>
    </source>
</evidence>
<dbReference type="InterPro" id="IPR050490">
    <property type="entry name" value="Bact_solute-bd_prot1"/>
</dbReference>
<evidence type="ECO:0000256" key="5">
    <source>
        <dbReference type="ARBA" id="ARBA00023288"/>
    </source>
</evidence>
<dbReference type="PROSITE" id="PS51257">
    <property type="entry name" value="PROKAR_LIPOPROTEIN"/>
    <property type="match status" value="1"/>
</dbReference>
<comment type="caution">
    <text evidence="8">The sequence shown here is derived from an EMBL/GenBank/DDBJ whole genome shotgun (WGS) entry which is preliminary data.</text>
</comment>
<accession>A0ABS4ILX0</accession>
<feature type="compositionally biased region" description="Polar residues" evidence="6">
    <location>
        <begin position="30"/>
        <end position="48"/>
    </location>
</feature>